<evidence type="ECO:0000256" key="2">
    <source>
        <dbReference type="SAM" id="SignalP"/>
    </source>
</evidence>
<name>A0ABY9AX87_PARCI</name>
<accession>A0ABY9AX87</accession>
<protein>
    <submittedName>
        <fullName evidence="3">TIGR03751 family conjugal transfer lipoprotein</fullName>
    </submittedName>
</protein>
<feature type="chain" id="PRO_5047352376" evidence="2">
    <location>
        <begin position="20"/>
        <end position="161"/>
    </location>
</feature>
<keyword evidence="2" id="KW-0732">Signal</keyword>
<evidence type="ECO:0000313" key="3">
    <source>
        <dbReference type="EMBL" id="WIY51218.1"/>
    </source>
</evidence>
<dbReference type="EMBL" id="CP127363">
    <property type="protein sequence ID" value="WIY51218.1"/>
    <property type="molecule type" value="Genomic_DNA"/>
</dbReference>
<dbReference type="RefSeq" id="WP_011795846.1">
    <property type="nucleotide sequence ID" value="NZ_CP023687.1"/>
</dbReference>
<dbReference type="PROSITE" id="PS51257">
    <property type="entry name" value="PROKAR_LIPOPROTEIN"/>
    <property type="match status" value="1"/>
</dbReference>
<organism evidence="3 4">
    <name type="scientific">Paracidovorax citrulli</name>
    <name type="common">Acidovorax citrulli</name>
    <dbReference type="NCBI Taxonomy" id="80869"/>
    <lineage>
        <taxon>Bacteria</taxon>
        <taxon>Pseudomonadati</taxon>
        <taxon>Pseudomonadota</taxon>
        <taxon>Betaproteobacteria</taxon>
        <taxon>Burkholderiales</taxon>
        <taxon>Comamonadaceae</taxon>
        <taxon>Paracidovorax</taxon>
    </lineage>
</organism>
<keyword evidence="4" id="KW-1185">Reference proteome</keyword>
<feature type="signal peptide" evidence="2">
    <location>
        <begin position="1"/>
        <end position="19"/>
    </location>
</feature>
<dbReference type="Proteomes" id="UP001242732">
    <property type="component" value="Chromosome"/>
</dbReference>
<sequence>MASNSRILAVLSLSATLLAGCSVSGPRESPLKEVTEGSPTVLDVYRGKAAGGAPERSLATPRDRLEQDAPARPLAADDGRTQRYWSAVEPMQQRFARLANPDLVMVVYPHLAKGKYPVPGYVTVFPMYEQTEYALPGEVQEDLQRGRAAVQGRSPAEGGRR</sequence>
<feature type="region of interest" description="Disordered" evidence="1">
    <location>
        <begin position="50"/>
        <end position="78"/>
    </location>
</feature>
<keyword evidence="3" id="KW-0449">Lipoprotein</keyword>
<dbReference type="InterPro" id="IPR022262">
    <property type="entry name" value="Lipoprot_put"/>
</dbReference>
<proteinExistence type="predicted"/>
<evidence type="ECO:0000256" key="1">
    <source>
        <dbReference type="SAM" id="MobiDB-lite"/>
    </source>
</evidence>
<feature type="compositionally biased region" description="Basic and acidic residues" evidence="1">
    <location>
        <begin position="61"/>
        <end position="78"/>
    </location>
</feature>
<evidence type="ECO:0000313" key="4">
    <source>
        <dbReference type="Proteomes" id="UP001242732"/>
    </source>
</evidence>
<reference evidence="3 4" key="1">
    <citation type="submission" date="2023-06" db="EMBL/GenBank/DDBJ databases">
        <authorList>
            <person name="Ham H."/>
            <person name="Park D.S."/>
        </authorList>
    </citation>
    <scope>NUCLEOTIDE SEQUENCE [LARGE SCALE GENOMIC DNA]</scope>
    <source>
        <strain evidence="3 4">KACC 17005</strain>
    </source>
</reference>
<dbReference type="NCBIfam" id="TIGR03751">
    <property type="entry name" value="conj_TIGR03751"/>
    <property type="match status" value="1"/>
</dbReference>
<gene>
    <name evidence="3" type="ORF">QRO08_11850</name>
</gene>